<proteinExistence type="predicted"/>
<name>A0A2P6NHC3_9EUKA</name>
<dbReference type="EMBL" id="MDYQ01000084">
    <property type="protein sequence ID" value="PRP83349.1"/>
    <property type="molecule type" value="Genomic_DNA"/>
</dbReference>
<feature type="region of interest" description="Disordered" evidence="1">
    <location>
        <begin position="66"/>
        <end position="93"/>
    </location>
</feature>
<sequence length="93" mass="10205">MASLLRQEDASEQESNKKKDTASVKVGHASSDVAVRGIPAECIRRIRSASVEAVLAVPRHIKFHTGTEVIQRGKSRPRDDKEEPSTRRSGQIG</sequence>
<evidence type="ECO:0000313" key="3">
    <source>
        <dbReference type="Proteomes" id="UP000241769"/>
    </source>
</evidence>
<keyword evidence="3" id="KW-1185">Reference proteome</keyword>
<reference evidence="2 3" key="1">
    <citation type="journal article" date="2018" name="Genome Biol. Evol.">
        <title>Multiple Roots of Fruiting Body Formation in Amoebozoa.</title>
        <authorList>
            <person name="Hillmann F."/>
            <person name="Forbes G."/>
            <person name="Novohradska S."/>
            <person name="Ferling I."/>
            <person name="Riege K."/>
            <person name="Groth M."/>
            <person name="Westermann M."/>
            <person name="Marz M."/>
            <person name="Spaller T."/>
            <person name="Winckler T."/>
            <person name="Schaap P."/>
            <person name="Glockner G."/>
        </authorList>
    </citation>
    <scope>NUCLEOTIDE SEQUENCE [LARGE SCALE GENOMIC DNA]</scope>
    <source>
        <strain evidence="2 3">Jena</strain>
    </source>
</reference>
<evidence type="ECO:0000313" key="2">
    <source>
        <dbReference type="EMBL" id="PRP83349.1"/>
    </source>
</evidence>
<gene>
    <name evidence="2" type="ORF">PROFUN_09330</name>
</gene>
<protein>
    <submittedName>
        <fullName evidence="2">Uncharacterized protein</fullName>
    </submittedName>
</protein>
<feature type="compositionally biased region" description="Basic and acidic residues" evidence="1">
    <location>
        <begin position="76"/>
        <end position="86"/>
    </location>
</feature>
<feature type="compositionally biased region" description="Basic and acidic residues" evidence="1">
    <location>
        <begin position="1"/>
        <end position="22"/>
    </location>
</feature>
<dbReference type="Proteomes" id="UP000241769">
    <property type="component" value="Unassembled WGS sequence"/>
</dbReference>
<accession>A0A2P6NHC3</accession>
<feature type="region of interest" description="Disordered" evidence="1">
    <location>
        <begin position="1"/>
        <end position="31"/>
    </location>
</feature>
<organism evidence="2 3">
    <name type="scientific">Planoprotostelium fungivorum</name>
    <dbReference type="NCBI Taxonomy" id="1890364"/>
    <lineage>
        <taxon>Eukaryota</taxon>
        <taxon>Amoebozoa</taxon>
        <taxon>Evosea</taxon>
        <taxon>Variosea</taxon>
        <taxon>Cavosteliida</taxon>
        <taxon>Cavosteliaceae</taxon>
        <taxon>Planoprotostelium</taxon>
    </lineage>
</organism>
<dbReference type="AlphaFoldDB" id="A0A2P6NHC3"/>
<dbReference type="InParanoid" id="A0A2P6NHC3"/>
<evidence type="ECO:0000256" key="1">
    <source>
        <dbReference type="SAM" id="MobiDB-lite"/>
    </source>
</evidence>
<comment type="caution">
    <text evidence="2">The sequence shown here is derived from an EMBL/GenBank/DDBJ whole genome shotgun (WGS) entry which is preliminary data.</text>
</comment>